<evidence type="ECO:0000259" key="2">
    <source>
        <dbReference type="Pfam" id="PF14530"/>
    </source>
</evidence>
<dbReference type="EMBL" id="FNVO01000007">
    <property type="protein sequence ID" value="SEG61834.1"/>
    <property type="molecule type" value="Genomic_DNA"/>
</dbReference>
<keyword evidence="4" id="KW-1185">Reference proteome</keyword>
<evidence type="ECO:0000313" key="3">
    <source>
        <dbReference type="EMBL" id="SEG61834.1"/>
    </source>
</evidence>
<name>A0A1H6BMB9_9ACTN</name>
<dbReference type="SUPFAM" id="SSF47240">
    <property type="entry name" value="Ferritin-like"/>
    <property type="match status" value="1"/>
</dbReference>
<evidence type="ECO:0000313" key="4">
    <source>
        <dbReference type="Proteomes" id="UP000236723"/>
    </source>
</evidence>
<dbReference type="Gene3D" id="1.20.1260.10">
    <property type="match status" value="1"/>
</dbReference>
<reference evidence="4" key="1">
    <citation type="submission" date="2016-10" db="EMBL/GenBank/DDBJ databases">
        <authorList>
            <person name="Varghese N."/>
            <person name="Submissions S."/>
        </authorList>
    </citation>
    <scope>NUCLEOTIDE SEQUENCE [LARGE SCALE GENOMIC DNA]</scope>
    <source>
        <strain evidence="4">DSM 43163</strain>
    </source>
</reference>
<gene>
    <name evidence="3" type="ORF">SAMN04489712_107249</name>
</gene>
<dbReference type="InterPro" id="IPR009078">
    <property type="entry name" value="Ferritin-like_SF"/>
</dbReference>
<accession>A0A1H6BMB9</accession>
<feature type="region of interest" description="Disordered" evidence="1">
    <location>
        <begin position="128"/>
        <end position="152"/>
    </location>
</feature>
<sequence>MSRTVEALQAALAAEHAAVYGYGVVGAGLSGAGQETARLVMNAHRTRRDQLTAHLVQRRARPVAAAAAYRLPVRVTSAKTAAELAAVLEDRALAAHLALAGAEEADLRRYAALAMQEAMSRSVGWRRSAGGRAVPPAFPGLPQGAPAPRSRR</sequence>
<protein>
    <recommendedName>
        <fullName evidence="2">DUF4439 domain-containing protein</fullName>
    </recommendedName>
</protein>
<feature type="domain" description="DUF4439" evidence="2">
    <location>
        <begin position="7"/>
        <end position="142"/>
    </location>
</feature>
<proteinExistence type="predicted"/>
<organism evidence="3 4">
    <name type="scientific">Thermomonospora echinospora</name>
    <dbReference type="NCBI Taxonomy" id="1992"/>
    <lineage>
        <taxon>Bacteria</taxon>
        <taxon>Bacillati</taxon>
        <taxon>Actinomycetota</taxon>
        <taxon>Actinomycetes</taxon>
        <taxon>Streptosporangiales</taxon>
        <taxon>Thermomonosporaceae</taxon>
        <taxon>Thermomonospora</taxon>
    </lineage>
</organism>
<dbReference type="InterPro" id="IPR029447">
    <property type="entry name" value="DUF4439"/>
</dbReference>
<dbReference type="AlphaFoldDB" id="A0A1H6BMB9"/>
<evidence type="ECO:0000256" key="1">
    <source>
        <dbReference type="SAM" id="MobiDB-lite"/>
    </source>
</evidence>
<dbReference type="OrthoDB" id="3855078at2"/>
<dbReference type="Proteomes" id="UP000236723">
    <property type="component" value="Unassembled WGS sequence"/>
</dbReference>
<dbReference type="InterPro" id="IPR012347">
    <property type="entry name" value="Ferritin-like"/>
</dbReference>
<dbReference type="Pfam" id="PF14530">
    <property type="entry name" value="DUF4439"/>
    <property type="match status" value="1"/>
</dbReference>
<dbReference type="RefSeq" id="WP_103939068.1">
    <property type="nucleotide sequence ID" value="NZ_FNVO01000007.1"/>
</dbReference>